<feature type="region of interest" description="Disordered" evidence="8">
    <location>
        <begin position="1"/>
        <end position="22"/>
    </location>
</feature>
<evidence type="ECO:0000313" key="9">
    <source>
        <dbReference type="EMBL" id="CAH1772744.1"/>
    </source>
</evidence>
<dbReference type="AlphaFoldDB" id="A0A8J1UVA6"/>
<dbReference type="GO" id="GO:0000978">
    <property type="term" value="F:RNA polymerase II cis-regulatory region sequence-specific DNA binding"/>
    <property type="evidence" value="ECO:0007669"/>
    <property type="project" value="TreeGrafter"/>
</dbReference>
<evidence type="ECO:0000256" key="8">
    <source>
        <dbReference type="SAM" id="MobiDB-lite"/>
    </source>
</evidence>
<evidence type="ECO:0000256" key="1">
    <source>
        <dbReference type="ARBA" id="ARBA00004123"/>
    </source>
</evidence>
<proteinExistence type="inferred from homology"/>
<feature type="compositionally biased region" description="Basic and acidic residues" evidence="8">
    <location>
        <begin position="1"/>
        <end position="11"/>
    </location>
</feature>
<dbReference type="GO" id="GO:0006357">
    <property type="term" value="P:regulation of transcription by RNA polymerase II"/>
    <property type="evidence" value="ECO:0007669"/>
    <property type="project" value="InterPro"/>
</dbReference>
<evidence type="ECO:0000256" key="2">
    <source>
        <dbReference type="ARBA" id="ARBA00005716"/>
    </source>
</evidence>
<dbReference type="Pfam" id="PF10232">
    <property type="entry name" value="Med8"/>
    <property type="match status" value="1"/>
</dbReference>
<name>A0A8J1UVA6_OWEFU</name>
<feature type="non-terminal residue" evidence="9">
    <location>
        <position position="1"/>
    </location>
</feature>
<dbReference type="InterPro" id="IPR019364">
    <property type="entry name" value="Mediatior_Med8_fun/met"/>
</dbReference>
<evidence type="ECO:0000256" key="5">
    <source>
        <dbReference type="ARBA" id="ARBA00023163"/>
    </source>
</evidence>
<gene>
    <name evidence="7" type="primary">MED8</name>
    <name evidence="9" type="ORF">OFUS_LOCUS460</name>
</gene>
<comment type="similarity">
    <text evidence="2 7">Belongs to the Mediator complex subunit 8 family.</text>
</comment>
<keyword evidence="4 7" id="KW-0010">Activator</keyword>
<dbReference type="Proteomes" id="UP000749559">
    <property type="component" value="Unassembled WGS sequence"/>
</dbReference>
<evidence type="ECO:0000256" key="3">
    <source>
        <dbReference type="ARBA" id="ARBA00023015"/>
    </source>
</evidence>
<evidence type="ECO:0000313" key="10">
    <source>
        <dbReference type="Proteomes" id="UP000749559"/>
    </source>
</evidence>
<reference evidence="9" key="1">
    <citation type="submission" date="2022-03" db="EMBL/GenBank/DDBJ databases">
        <authorList>
            <person name="Martin C."/>
        </authorList>
    </citation>
    <scope>NUCLEOTIDE SEQUENCE</scope>
</reference>
<comment type="function">
    <text evidence="7">Component of the Mediator complex, a coactivator involved in the regulated transcription of nearly all RNA polymerase II-dependent genes. Mediator functions as a bridge to convey information from gene-specific regulatory proteins to the basal RNA polymerase II transcription machinery. Mediator is recruited to promoters by direct interactions with regulatory proteins and serves as a scaffold for the assembly of a functional preinitiation complex with RNA polymerase II and the general transcription factors.</text>
</comment>
<evidence type="ECO:0000256" key="6">
    <source>
        <dbReference type="ARBA" id="ARBA00023242"/>
    </source>
</evidence>
<feature type="compositionally biased region" description="Polar residues" evidence="8">
    <location>
        <begin position="260"/>
        <end position="271"/>
    </location>
</feature>
<dbReference type="GO" id="GO:0070847">
    <property type="term" value="C:core mediator complex"/>
    <property type="evidence" value="ECO:0007669"/>
    <property type="project" value="TreeGrafter"/>
</dbReference>
<keyword evidence="5 7" id="KW-0804">Transcription</keyword>
<dbReference type="PANTHER" id="PTHR13074">
    <property type="entry name" value="MEDIATOR OF RNA POLYMERASE II TRANSCRIPTION SUBUNIT 8"/>
    <property type="match status" value="1"/>
</dbReference>
<feature type="compositionally biased region" description="Polar residues" evidence="8">
    <location>
        <begin position="186"/>
        <end position="199"/>
    </location>
</feature>
<organism evidence="9 10">
    <name type="scientific">Owenia fusiformis</name>
    <name type="common">Polychaete worm</name>
    <dbReference type="NCBI Taxonomy" id="6347"/>
    <lineage>
        <taxon>Eukaryota</taxon>
        <taxon>Metazoa</taxon>
        <taxon>Spiralia</taxon>
        <taxon>Lophotrochozoa</taxon>
        <taxon>Annelida</taxon>
        <taxon>Polychaeta</taxon>
        <taxon>Sedentaria</taxon>
        <taxon>Canalipalpata</taxon>
        <taxon>Sabellida</taxon>
        <taxon>Oweniida</taxon>
        <taxon>Oweniidae</taxon>
        <taxon>Owenia</taxon>
    </lineage>
</organism>
<comment type="caution">
    <text evidence="9">The sequence shown here is derived from an EMBL/GenBank/DDBJ whole genome shotgun (WGS) entry which is preliminary data.</text>
</comment>
<feature type="compositionally biased region" description="Polar residues" evidence="8">
    <location>
        <begin position="13"/>
        <end position="22"/>
    </location>
</feature>
<evidence type="ECO:0000256" key="7">
    <source>
        <dbReference type="RuleBase" id="RU364144"/>
    </source>
</evidence>
<accession>A0A8J1UVA6</accession>
<protein>
    <recommendedName>
        <fullName evidence="7">Mediator of RNA polymerase II transcription subunit 8</fullName>
    </recommendedName>
    <alternativeName>
        <fullName evidence="7">Mediator complex subunit 8</fullName>
    </alternativeName>
</protein>
<comment type="subcellular location">
    <subcellularLocation>
        <location evidence="1 7">Nucleus</location>
    </subcellularLocation>
</comment>
<keyword evidence="3 7" id="KW-0805">Transcription regulation</keyword>
<comment type="subunit">
    <text evidence="7">Component of the Mediator complex.</text>
</comment>
<dbReference type="GO" id="GO:0016592">
    <property type="term" value="C:mediator complex"/>
    <property type="evidence" value="ECO:0007669"/>
    <property type="project" value="InterPro"/>
</dbReference>
<dbReference type="PANTHER" id="PTHR13074:SF9">
    <property type="entry name" value="MEDIATOR OF RNA POLYMERASE II TRANSCRIPTION SUBUNIT 8"/>
    <property type="match status" value="1"/>
</dbReference>
<dbReference type="GO" id="GO:0003712">
    <property type="term" value="F:transcription coregulator activity"/>
    <property type="evidence" value="ECO:0007669"/>
    <property type="project" value="InterPro"/>
</dbReference>
<keyword evidence="10" id="KW-1185">Reference proteome</keyword>
<keyword evidence="6 7" id="KW-0539">Nucleus</keyword>
<dbReference type="EMBL" id="CAIIXF020000001">
    <property type="protein sequence ID" value="CAH1772744.1"/>
    <property type="molecule type" value="Genomic_DNA"/>
</dbReference>
<feature type="region of interest" description="Disordered" evidence="8">
    <location>
        <begin position="183"/>
        <end position="271"/>
    </location>
</feature>
<sequence>GNFATKDEKPRTKCSTIEKMQTQTKEEKVLESSVEAILQRVQEVKSGIVAFLLKLEHEHQTLNWPSMLDSYALLSGQMNSLQKLLKSDKMPNLRNQIVLPLALVPERDPEVEKITEGRVMAFNHEVVPDYLRTKPLPGADEKQLQISTKTGMPPQDIIQKQVANLNKISSNLVELITSSREEWESEQNTKSQLPQTTSQDDTHSLIGATNFGKGLKQMERRRMTGGPQGPPQQQSQQPPPAPAPTINVNKAPSAIKTNIKAASSSHPYSRS</sequence>
<dbReference type="OrthoDB" id="150687at2759"/>
<evidence type="ECO:0000256" key="4">
    <source>
        <dbReference type="ARBA" id="ARBA00023159"/>
    </source>
</evidence>